<dbReference type="GO" id="GO:0006098">
    <property type="term" value="P:pentose-phosphate shunt"/>
    <property type="evidence" value="ECO:0007669"/>
    <property type="project" value="UniProtKB-UniPathway"/>
</dbReference>
<dbReference type="InterPro" id="IPR001585">
    <property type="entry name" value="TAL/FSA"/>
</dbReference>
<dbReference type="EC" id="2.2.1.2" evidence="2"/>
<dbReference type="Gene3D" id="3.20.20.70">
    <property type="entry name" value="Aldolase class I"/>
    <property type="match status" value="1"/>
</dbReference>
<dbReference type="Proteomes" id="UP000799766">
    <property type="component" value="Unassembled WGS sequence"/>
</dbReference>
<dbReference type="OrthoDB" id="1711136at2759"/>
<dbReference type="UniPathway" id="UPA00115">
    <property type="reaction ID" value="UER00414"/>
</dbReference>
<reference evidence="3" key="1">
    <citation type="journal article" date="2020" name="Stud. Mycol.">
        <title>101 Dothideomycetes genomes: a test case for predicting lifestyles and emergence of pathogens.</title>
        <authorList>
            <person name="Haridas S."/>
            <person name="Albert R."/>
            <person name="Binder M."/>
            <person name="Bloem J."/>
            <person name="Labutti K."/>
            <person name="Salamov A."/>
            <person name="Andreopoulos B."/>
            <person name="Baker S."/>
            <person name="Barry K."/>
            <person name="Bills G."/>
            <person name="Bluhm B."/>
            <person name="Cannon C."/>
            <person name="Castanera R."/>
            <person name="Culley D."/>
            <person name="Daum C."/>
            <person name="Ezra D."/>
            <person name="Gonzalez J."/>
            <person name="Henrissat B."/>
            <person name="Kuo A."/>
            <person name="Liang C."/>
            <person name="Lipzen A."/>
            <person name="Lutzoni F."/>
            <person name="Magnuson J."/>
            <person name="Mondo S."/>
            <person name="Nolan M."/>
            <person name="Ohm R."/>
            <person name="Pangilinan J."/>
            <person name="Park H.-J."/>
            <person name="Ramirez L."/>
            <person name="Alfaro M."/>
            <person name="Sun H."/>
            <person name="Tritt A."/>
            <person name="Yoshinaga Y."/>
            <person name="Zwiers L.-H."/>
            <person name="Turgeon B."/>
            <person name="Goodwin S."/>
            <person name="Spatafora J."/>
            <person name="Crous P."/>
            <person name="Grigoriev I."/>
        </authorList>
    </citation>
    <scope>NUCLEOTIDE SEQUENCE</scope>
    <source>
        <strain evidence="3">ATCC 16933</strain>
    </source>
</reference>
<gene>
    <name evidence="3" type="ORF">BDY21DRAFT_340241</name>
</gene>
<accession>A0A6A6P5H6</accession>
<dbReference type="GO" id="GO:0004801">
    <property type="term" value="F:transaldolase activity"/>
    <property type="evidence" value="ECO:0007669"/>
    <property type="project" value="UniProtKB-EC"/>
</dbReference>
<name>A0A6A6P5H6_9PEZI</name>
<comment type="pathway">
    <text evidence="2">Carbohydrate degradation; pentose phosphate pathway; D-glyceraldehyde 3-phosphate and beta-D-fructose 6-phosphate from D-ribose 5-phosphate and D-xylulose 5-phosphate (non-oxidative stage): step 2/3.</text>
</comment>
<proteinExistence type="predicted"/>
<organism evidence="3 4">
    <name type="scientific">Lineolata rhizophorae</name>
    <dbReference type="NCBI Taxonomy" id="578093"/>
    <lineage>
        <taxon>Eukaryota</taxon>
        <taxon>Fungi</taxon>
        <taxon>Dikarya</taxon>
        <taxon>Ascomycota</taxon>
        <taxon>Pezizomycotina</taxon>
        <taxon>Dothideomycetes</taxon>
        <taxon>Dothideomycetes incertae sedis</taxon>
        <taxon>Lineolatales</taxon>
        <taxon>Lineolataceae</taxon>
        <taxon>Lineolata</taxon>
    </lineage>
</organism>
<evidence type="ECO:0000313" key="4">
    <source>
        <dbReference type="Proteomes" id="UP000799766"/>
    </source>
</evidence>
<evidence type="ECO:0000313" key="3">
    <source>
        <dbReference type="EMBL" id="KAF2459251.1"/>
    </source>
</evidence>
<evidence type="ECO:0000256" key="2">
    <source>
        <dbReference type="RuleBase" id="RU000501"/>
    </source>
</evidence>
<dbReference type="PANTHER" id="PTHR10683:SF18">
    <property type="entry name" value="TRANSALDOLASE"/>
    <property type="match status" value="1"/>
</dbReference>
<dbReference type="PROSITE" id="PS00958">
    <property type="entry name" value="TRANSALDOLASE_2"/>
    <property type="match status" value="1"/>
</dbReference>
<sequence>MAKQSALQSILASGTVVAVDTADFNTLRKFGASEGTTNPSLLYAAAADPQYARLVDEAVAYGRSIAAKKERRQQAAAAVEYLAVGFGTEILDCGCKCVATEIDVRHSFDTEQTIAAALRVIALYAQRGIAADRVRIKISATWEGIQAARKLESEHGVGTLVTIVFGMTQAIAAAQAGVTMIAPYVGRIGDWHKARGSKEGEMMGVVVVSQMQAYLRKWSFKTKVMGASFRSPEQALALRGTDVLTIGPKILDQLAEMQVENAPEPVTLPDGALEEQDIGKSEDAFKWAYIHDACAVEKSAEAMRKFGEDTEMLEALLLTKF</sequence>
<comment type="function">
    <text evidence="2">Catalyzes the rate-limiting step of the non-oxidative phase in the pentose phosphate pathway. Catalyzes the reversible conversion of sedheptulose-7-phosphate and D-glyceraldehyde 3-phosphate into erythrose-4-phosphate and beta-D-fructose 6-phosphate.</text>
</comment>
<evidence type="ECO:0000256" key="1">
    <source>
        <dbReference type="ARBA" id="ARBA00023270"/>
    </source>
</evidence>
<keyword evidence="4" id="KW-1185">Reference proteome</keyword>
<protein>
    <recommendedName>
        <fullName evidence="2">Transaldolase</fullName>
        <ecNumber evidence="2">2.2.1.2</ecNumber>
    </recommendedName>
</protein>
<dbReference type="AlphaFoldDB" id="A0A6A6P5H6"/>
<dbReference type="PANTHER" id="PTHR10683">
    <property type="entry name" value="TRANSALDOLASE"/>
    <property type="match status" value="1"/>
</dbReference>
<keyword evidence="2" id="KW-0570">Pentose shunt</keyword>
<dbReference type="InterPro" id="IPR018225">
    <property type="entry name" value="Transaldolase_AS"/>
</dbReference>
<dbReference type="EMBL" id="MU001676">
    <property type="protein sequence ID" value="KAF2459251.1"/>
    <property type="molecule type" value="Genomic_DNA"/>
</dbReference>
<comment type="catalytic activity">
    <reaction evidence="2">
        <text>D-sedoheptulose 7-phosphate + D-glyceraldehyde 3-phosphate = D-erythrose 4-phosphate + beta-D-fructose 6-phosphate</text>
        <dbReference type="Rhea" id="RHEA:17053"/>
        <dbReference type="ChEBI" id="CHEBI:16897"/>
        <dbReference type="ChEBI" id="CHEBI:57483"/>
        <dbReference type="ChEBI" id="CHEBI:57634"/>
        <dbReference type="ChEBI" id="CHEBI:59776"/>
        <dbReference type="EC" id="2.2.1.2"/>
    </reaction>
</comment>
<keyword evidence="1" id="KW-0704">Schiff base</keyword>
<dbReference type="SUPFAM" id="SSF51569">
    <property type="entry name" value="Aldolase"/>
    <property type="match status" value="1"/>
</dbReference>
<dbReference type="GO" id="GO:0005975">
    <property type="term" value="P:carbohydrate metabolic process"/>
    <property type="evidence" value="ECO:0007669"/>
    <property type="project" value="InterPro"/>
</dbReference>
<dbReference type="Pfam" id="PF00923">
    <property type="entry name" value="TAL_FSA"/>
    <property type="match status" value="1"/>
</dbReference>
<dbReference type="InterPro" id="IPR013785">
    <property type="entry name" value="Aldolase_TIM"/>
</dbReference>
<keyword evidence="2" id="KW-0808">Transferase</keyword>